<dbReference type="Pfam" id="PF00665">
    <property type="entry name" value="rve"/>
    <property type="match status" value="1"/>
</dbReference>
<dbReference type="SUPFAM" id="SSF53098">
    <property type="entry name" value="Ribonuclease H-like"/>
    <property type="match status" value="1"/>
</dbReference>
<dbReference type="PATRIC" id="fig|449659.4.peg.853"/>
<comment type="function">
    <text evidence="1">Involved in the transposition of the insertion sequence.</text>
</comment>
<dbReference type="InterPro" id="IPR050900">
    <property type="entry name" value="Transposase_IS3/IS150/IS904"/>
</dbReference>
<evidence type="ECO:0000256" key="1">
    <source>
        <dbReference type="ARBA" id="ARBA00002286"/>
    </source>
</evidence>
<dbReference type="Proteomes" id="UP000051886">
    <property type="component" value="Unassembled WGS sequence"/>
</dbReference>
<dbReference type="PANTHER" id="PTHR46889">
    <property type="entry name" value="TRANSPOSASE INSF FOR INSERTION SEQUENCE IS3B-RELATED"/>
    <property type="match status" value="1"/>
</dbReference>
<dbReference type="NCBIfam" id="NF033516">
    <property type="entry name" value="transpos_IS3"/>
    <property type="match status" value="1"/>
</dbReference>
<dbReference type="Gene3D" id="3.30.420.10">
    <property type="entry name" value="Ribonuclease H-like superfamily/Ribonuclease H"/>
    <property type="match status" value="1"/>
</dbReference>
<evidence type="ECO:0000313" key="4">
    <source>
        <dbReference type="Proteomes" id="UP000051886"/>
    </source>
</evidence>
<dbReference type="InterPro" id="IPR001584">
    <property type="entry name" value="Integrase_cat-core"/>
</dbReference>
<dbReference type="GO" id="GO:0003676">
    <property type="term" value="F:nucleic acid binding"/>
    <property type="evidence" value="ECO:0007669"/>
    <property type="project" value="InterPro"/>
</dbReference>
<evidence type="ECO:0000313" key="3">
    <source>
        <dbReference type="EMBL" id="KRN95826.1"/>
    </source>
</evidence>
<dbReference type="InterPro" id="IPR012337">
    <property type="entry name" value="RNaseH-like_sf"/>
</dbReference>
<dbReference type="GO" id="GO:0015074">
    <property type="term" value="P:DNA integration"/>
    <property type="evidence" value="ECO:0007669"/>
    <property type="project" value="InterPro"/>
</dbReference>
<dbReference type="InterPro" id="IPR036397">
    <property type="entry name" value="RNaseH_sf"/>
</dbReference>
<accession>A0A0R2L2G2</accession>
<dbReference type="AlphaFoldDB" id="A0A0R2L2G2"/>
<comment type="caution">
    <text evidence="3">The sequence shown here is derived from an EMBL/GenBank/DDBJ whole genome shotgun (WGS) entry which is preliminary data.</text>
</comment>
<protein>
    <submittedName>
        <fullName evidence="3">Transposase islasa6a, is3 family</fullName>
    </submittedName>
</protein>
<organism evidence="3 4">
    <name type="scientific">Ligilactobacillus pobuzihii</name>
    <dbReference type="NCBI Taxonomy" id="449659"/>
    <lineage>
        <taxon>Bacteria</taxon>
        <taxon>Bacillati</taxon>
        <taxon>Bacillota</taxon>
        <taxon>Bacilli</taxon>
        <taxon>Lactobacillales</taxon>
        <taxon>Lactobacillaceae</taxon>
        <taxon>Ligilactobacillus</taxon>
    </lineage>
</organism>
<feature type="domain" description="Integrase catalytic" evidence="2">
    <location>
        <begin position="108"/>
        <end position="270"/>
    </location>
</feature>
<dbReference type="InterPro" id="IPR048020">
    <property type="entry name" value="Transpos_IS3"/>
</dbReference>
<dbReference type="Pfam" id="PF13333">
    <property type="entry name" value="rve_2"/>
    <property type="match status" value="1"/>
</dbReference>
<dbReference type="Pfam" id="PF13276">
    <property type="entry name" value="HTH_21"/>
    <property type="match status" value="1"/>
</dbReference>
<dbReference type="EMBL" id="JQCN01000069">
    <property type="protein sequence ID" value="KRN95826.1"/>
    <property type="molecule type" value="Genomic_DNA"/>
</dbReference>
<dbReference type="STRING" id="449659.IV66_GL000848"/>
<name>A0A0R2L2G2_9LACO</name>
<proteinExistence type="predicted"/>
<gene>
    <name evidence="3" type="ORF">IV66_GL000848</name>
</gene>
<dbReference type="InterPro" id="IPR025948">
    <property type="entry name" value="HTH-like_dom"/>
</dbReference>
<dbReference type="PROSITE" id="PS50994">
    <property type="entry name" value="INTEGRASE"/>
    <property type="match status" value="1"/>
</dbReference>
<sequence length="270" mass="31806">MMCSIMAVSRSGFYKWLKRQPSAREMENNWLKKLVEKLFHEHQDVWGYRRITMALNHLLQPRQPLGRKKVRRLMQELGLHSIIRRKRRSATRAGYFNFEENLLNRDFSALGPNQKWVTDITYLTYDNGQKAYLSAIKDLYDGTIISYKIGRKNGLALVIDTLRAAKQNQPLARPLLHSDRGSQYTSKAYLRYTTELGYTRSMSRVGKCIDNAPMESFWGHFKEEWYDLQDHASFGDLKGSIDKFIYFYNHERYQERLNGLSPLEFRTQAA</sequence>
<evidence type="ECO:0000259" key="2">
    <source>
        <dbReference type="PROSITE" id="PS50994"/>
    </source>
</evidence>
<dbReference type="PANTHER" id="PTHR46889:SF5">
    <property type="entry name" value="INTEGRASE PROTEIN"/>
    <property type="match status" value="1"/>
</dbReference>
<keyword evidence="4" id="KW-1185">Reference proteome</keyword>
<reference evidence="3 4" key="1">
    <citation type="journal article" date="2015" name="Genome Announc.">
        <title>Expanding the biotechnology potential of lactobacilli through comparative genomics of 213 strains and associated genera.</title>
        <authorList>
            <person name="Sun Z."/>
            <person name="Harris H.M."/>
            <person name="McCann A."/>
            <person name="Guo C."/>
            <person name="Argimon S."/>
            <person name="Zhang W."/>
            <person name="Yang X."/>
            <person name="Jeffery I.B."/>
            <person name="Cooney J.C."/>
            <person name="Kagawa T.F."/>
            <person name="Liu W."/>
            <person name="Song Y."/>
            <person name="Salvetti E."/>
            <person name="Wrobel A."/>
            <person name="Rasinkangas P."/>
            <person name="Parkhill J."/>
            <person name="Rea M.C."/>
            <person name="O'Sullivan O."/>
            <person name="Ritari J."/>
            <person name="Douillard F.P."/>
            <person name="Paul Ross R."/>
            <person name="Yang R."/>
            <person name="Briner A.E."/>
            <person name="Felis G.E."/>
            <person name="de Vos W.M."/>
            <person name="Barrangou R."/>
            <person name="Klaenhammer T.R."/>
            <person name="Caufield P.W."/>
            <person name="Cui Y."/>
            <person name="Zhang H."/>
            <person name="O'Toole P.W."/>
        </authorList>
    </citation>
    <scope>NUCLEOTIDE SEQUENCE [LARGE SCALE GENOMIC DNA]</scope>
    <source>
        <strain evidence="3 4">NBRC 103219</strain>
    </source>
</reference>